<dbReference type="Pfam" id="PF04101">
    <property type="entry name" value="Glyco_tran_28_C"/>
    <property type="match status" value="1"/>
</dbReference>
<dbReference type="EMBL" id="JADHQA010000001">
    <property type="protein sequence ID" value="MBL6819637.1"/>
    <property type="molecule type" value="Genomic_DNA"/>
</dbReference>
<dbReference type="AlphaFoldDB" id="A0A937LII8"/>
<dbReference type="Proteomes" id="UP000704935">
    <property type="component" value="Unassembled WGS sequence"/>
</dbReference>
<comment type="function">
    <text evidence="10">Cell wall formation. Catalyzes the transfer of a GlcNAc subunit on undecaprenyl-pyrophosphoryl-MurNAc-pentapeptide (lipid intermediate I) to form undecaprenyl-pyrophosphoryl-MurNAc-(pentapeptide)GlcNAc (lipid intermediate II).</text>
</comment>
<dbReference type="GO" id="GO:0050511">
    <property type="term" value="F:undecaprenyldiphospho-muramoylpentapeptide beta-N-acetylglucosaminyltransferase activity"/>
    <property type="evidence" value="ECO:0007669"/>
    <property type="project" value="UniProtKB-UniRule"/>
</dbReference>
<evidence type="ECO:0000256" key="3">
    <source>
        <dbReference type="ARBA" id="ARBA00022676"/>
    </source>
</evidence>
<keyword evidence="1 10" id="KW-1003">Cell membrane</keyword>
<comment type="catalytic activity">
    <reaction evidence="10">
        <text>di-trans,octa-cis-undecaprenyl diphospho-N-acetyl-alpha-D-muramoyl-L-alanyl-D-glutamyl-meso-2,6-diaminopimeloyl-D-alanyl-D-alanine + UDP-N-acetyl-alpha-D-glucosamine = di-trans,octa-cis-undecaprenyl diphospho-[N-acetyl-alpha-D-glucosaminyl-(1-&gt;4)]-N-acetyl-alpha-D-muramoyl-L-alanyl-D-glutamyl-meso-2,6-diaminopimeloyl-D-alanyl-D-alanine + UDP + H(+)</text>
        <dbReference type="Rhea" id="RHEA:31227"/>
        <dbReference type="ChEBI" id="CHEBI:15378"/>
        <dbReference type="ChEBI" id="CHEBI:57705"/>
        <dbReference type="ChEBI" id="CHEBI:58223"/>
        <dbReference type="ChEBI" id="CHEBI:61387"/>
        <dbReference type="ChEBI" id="CHEBI:61388"/>
        <dbReference type="EC" id="2.4.1.227"/>
    </reaction>
</comment>
<dbReference type="GO" id="GO:0051301">
    <property type="term" value="P:cell division"/>
    <property type="evidence" value="ECO:0007669"/>
    <property type="project" value="UniProtKB-KW"/>
</dbReference>
<dbReference type="GO" id="GO:0071555">
    <property type="term" value="P:cell wall organization"/>
    <property type="evidence" value="ECO:0007669"/>
    <property type="project" value="UniProtKB-KW"/>
</dbReference>
<dbReference type="HAMAP" id="MF_00033">
    <property type="entry name" value="MurG"/>
    <property type="match status" value="1"/>
</dbReference>
<gene>
    <name evidence="10" type="primary">murG</name>
    <name evidence="13" type="ORF">ISQ61_00095</name>
</gene>
<evidence type="ECO:0000256" key="4">
    <source>
        <dbReference type="ARBA" id="ARBA00022679"/>
    </source>
</evidence>
<dbReference type="GO" id="GO:0008360">
    <property type="term" value="P:regulation of cell shape"/>
    <property type="evidence" value="ECO:0007669"/>
    <property type="project" value="UniProtKB-KW"/>
</dbReference>
<comment type="subcellular location">
    <subcellularLocation>
        <location evidence="10">Cell membrane</location>
        <topology evidence="10">Peripheral membrane protein</topology>
        <orientation evidence="10">Cytoplasmic side</orientation>
    </subcellularLocation>
</comment>
<dbReference type="GO" id="GO:0005975">
    <property type="term" value="P:carbohydrate metabolic process"/>
    <property type="evidence" value="ECO:0007669"/>
    <property type="project" value="InterPro"/>
</dbReference>
<evidence type="ECO:0000256" key="8">
    <source>
        <dbReference type="ARBA" id="ARBA00023306"/>
    </source>
</evidence>
<dbReference type="SUPFAM" id="SSF53756">
    <property type="entry name" value="UDP-Glycosyltransferase/glycogen phosphorylase"/>
    <property type="match status" value="1"/>
</dbReference>
<dbReference type="InterPro" id="IPR007235">
    <property type="entry name" value="Glyco_trans_28_C"/>
</dbReference>
<evidence type="ECO:0000256" key="6">
    <source>
        <dbReference type="ARBA" id="ARBA00022984"/>
    </source>
</evidence>
<evidence type="ECO:0000256" key="7">
    <source>
        <dbReference type="ARBA" id="ARBA00023136"/>
    </source>
</evidence>
<organism evidence="13 14">
    <name type="scientific">SAR86 cluster bacterium</name>
    <dbReference type="NCBI Taxonomy" id="2030880"/>
    <lineage>
        <taxon>Bacteria</taxon>
        <taxon>Pseudomonadati</taxon>
        <taxon>Pseudomonadota</taxon>
        <taxon>Gammaproteobacteria</taxon>
        <taxon>SAR86 cluster</taxon>
    </lineage>
</organism>
<evidence type="ECO:0000259" key="12">
    <source>
        <dbReference type="Pfam" id="PF04101"/>
    </source>
</evidence>
<feature type="binding site" evidence="10">
    <location>
        <begin position="10"/>
        <end position="12"/>
    </location>
    <ligand>
        <name>UDP-N-acetyl-alpha-D-glucosamine</name>
        <dbReference type="ChEBI" id="CHEBI:57705"/>
    </ligand>
</feature>
<feature type="binding site" evidence="10">
    <location>
        <position position="224"/>
    </location>
    <ligand>
        <name>UDP-N-acetyl-alpha-D-glucosamine</name>
        <dbReference type="ChEBI" id="CHEBI:57705"/>
    </ligand>
</feature>
<dbReference type="Gene3D" id="3.40.50.2000">
    <property type="entry name" value="Glycogen Phosphorylase B"/>
    <property type="match status" value="2"/>
</dbReference>
<feature type="domain" description="Glycosyl transferase family 28 C-terminal" evidence="12">
    <location>
        <begin position="173"/>
        <end position="322"/>
    </location>
</feature>
<feature type="binding site" evidence="10">
    <location>
        <position position="269"/>
    </location>
    <ligand>
        <name>UDP-N-acetyl-alpha-D-glucosamine</name>
        <dbReference type="ChEBI" id="CHEBI:57705"/>
    </ligand>
</feature>
<dbReference type="GO" id="GO:0005886">
    <property type="term" value="C:plasma membrane"/>
    <property type="evidence" value="ECO:0007669"/>
    <property type="project" value="UniProtKB-SubCell"/>
</dbReference>
<evidence type="ECO:0000256" key="1">
    <source>
        <dbReference type="ARBA" id="ARBA00022475"/>
    </source>
</evidence>
<dbReference type="EC" id="2.4.1.227" evidence="10"/>
<evidence type="ECO:0000256" key="10">
    <source>
        <dbReference type="HAMAP-Rule" id="MF_00033"/>
    </source>
</evidence>
<evidence type="ECO:0000259" key="11">
    <source>
        <dbReference type="Pfam" id="PF03033"/>
    </source>
</evidence>
<name>A0A937LII8_9GAMM</name>
<evidence type="ECO:0000256" key="9">
    <source>
        <dbReference type="ARBA" id="ARBA00023316"/>
    </source>
</evidence>
<keyword evidence="3 10" id="KW-0328">Glycosyltransferase</keyword>
<feature type="binding site" evidence="10">
    <location>
        <position position="120"/>
    </location>
    <ligand>
        <name>UDP-N-acetyl-alpha-D-glucosamine</name>
        <dbReference type="ChEBI" id="CHEBI:57705"/>
    </ligand>
</feature>
<sequence length="333" mass="37161">MRVAIFAGGTGGHIFPGISIAEKFRKEEVVFFCSSRKLEKDIFKNLGYQVIHLNINGFRGKPLIEKLLWPFKLANCCLTAFAHAKKYRVDRVLLMGGYVSIIGWVLSKVKKLKLYIHEQNSILGSANKLAYKSSITIFTSHFLNLPNEKLTGNPIRKNFLNKNYDANDNRNKVLIFGGSQGSKYFVENIASTVDSLIKENQIIFQTGGNQPKFKSDNIVYKEFIDDLPSLFDEVKFVICRSGATTVAEIQSYGMPAIFIPLQNSIDNHQLLNAKAACSEGGGIVVEEGESAAEDLINAIGEIQSIDLIQMSKKMKKDIHFEAAKTIANEIKQN</sequence>
<evidence type="ECO:0000256" key="2">
    <source>
        <dbReference type="ARBA" id="ARBA00022618"/>
    </source>
</evidence>
<comment type="caution">
    <text evidence="10">Lacks conserved residue(s) required for the propagation of feature annotation.</text>
</comment>
<dbReference type="Pfam" id="PF03033">
    <property type="entry name" value="Glyco_transf_28"/>
    <property type="match status" value="1"/>
</dbReference>
<feature type="binding site" evidence="10">
    <location>
        <position position="179"/>
    </location>
    <ligand>
        <name>UDP-N-acetyl-alpha-D-glucosamine</name>
        <dbReference type="ChEBI" id="CHEBI:57705"/>
    </ligand>
</feature>
<comment type="pathway">
    <text evidence="10">Cell wall biogenesis; peptidoglycan biosynthesis.</text>
</comment>
<evidence type="ECO:0000313" key="13">
    <source>
        <dbReference type="EMBL" id="MBL6819637.1"/>
    </source>
</evidence>
<comment type="caution">
    <text evidence="13">The sequence shown here is derived from an EMBL/GenBank/DDBJ whole genome shotgun (WGS) entry which is preliminary data.</text>
</comment>
<evidence type="ECO:0000256" key="5">
    <source>
        <dbReference type="ARBA" id="ARBA00022960"/>
    </source>
</evidence>
<evidence type="ECO:0000313" key="14">
    <source>
        <dbReference type="Proteomes" id="UP000704935"/>
    </source>
</evidence>
<keyword evidence="2 10" id="KW-0132">Cell division</keyword>
<keyword evidence="6 10" id="KW-0573">Peptidoglycan synthesis</keyword>
<proteinExistence type="inferred from homology"/>
<keyword evidence="4 10" id="KW-0808">Transferase</keyword>
<accession>A0A937LII8</accession>
<dbReference type="CDD" id="cd03785">
    <property type="entry name" value="GT28_MurG"/>
    <property type="match status" value="1"/>
</dbReference>
<protein>
    <recommendedName>
        <fullName evidence="10">UDP-N-acetylglucosamine--N-acetylmuramyl-(pentapeptide) pyrophosphoryl-undecaprenol N-acetylglucosamine transferase</fullName>
        <ecNumber evidence="10">2.4.1.227</ecNumber>
    </recommendedName>
    <alternativeName>
        <fullName evidence="10">Undecaprenyl-PP-MurNAc-pentapeptide-UDPGlcNAc GlcNAc transferase</fullName>
    </alternativeName>
</protein>
<dbReference type="PANTHER" id="PTHR21015">
    <property type="entry name" value="UDP-N-ACETYLGLUCOSAMINE--N-ACETYLMURAMYL-(PENTAPEPTIDE) PYROPHOSPHORYL-UNDECAPRENOL N-ACETYLGLUCOSAMINE TRANSFERASE 1"/>
    <property type="match status" value="1"/>
</dbReference>
<feature type="domain" description="Glycosyltransferase family 28 N-terminal" evidence="11">
    <location>
        <begin position="3"/>
        <end position="132"/>
    </location>
</feature>
<dbReference type="PANTHER" id="PTHR21015:SF22">
    <property type="entry name" value="GLYCOSYLTRANSFERASE"/>
    <property type="match status" value="1"/>
</dbReference>
<dbReference type="InterPro" id="IPR004276">
    <property type="entry name" value="GlycoTrans_28_N"/>
</dbReference>
<feature type="binding site" evidence="10">
    <location>
        <position position="156"/>
    </location>
    <ligand>
        <name>UDP-N-acetyl-alpha-D-glucosamine</name>
        <dbReference type="ChEBI" id="CHEBI:57705"/>
    </ligand>
</feature>
<dbReference type="InterPro" id="IPR006009">
    <property type="entry name" value="GlcNAc_MurG"/>
</dbReference>
<comment type="similarity">
    <text evidence="10">Belongs to the glycosyltransferase 28 family. MurG subfamily.</text>
</comment>
<dbReference type="GO" id="GO:0009252">
    <property type="term" value="P:peptidoglycan biosynthetic process"/>
    <property type="evidence" value="ECO:0007669"/>
    <property type="project" value="UniProtKB-UniRule"/>
</dbReference>
<keyword evidence="9 10" id="KW-0961">Cell wall biogenesis/degradation</keyword>
<keyword evidence="7 10" id="KW-0472">Membrane</keyword>
<keyword evidence="8 10" id="KW-0131">Cell cycle</keyword>
<reference evidence="13" key="1">
    <citation type="submission" date="2020-10" db="EMBL/GenBank/DDBJ databases">
        <title>Microbiome of the Black Sea water column analyzed by genome centric metagenomics.</title>
        <authorList>
            <person name="Cabello-Yeves P.J."/>
            <person name="Callieri C."/>
            <person name="Picazo A."/>
            <person name="Mehrshad M."/>
            <person name="Haro-Moreno J.M."/>
            <person name="Roda-Garcia J."/>
            <person name="Dzembekova N."/>
            <person name="Slabakova V."/>
            <person name="Slabakova N."/>
            <person name="Moncheva S."/>
            <person name="Rodriguez-Valera F."/>
        </authorList>
    </citation>
    <scope>NUCLEOTIDE SEQUENCE</scope>
    <source>
        <strain evidence="13">BS307-5m-G47</strain>
    </source>
</reference>
<keyword evidence="5 10" id="KW-0133">Cell shape</keyword>